<keyword evidence="1" id="KW-0472">Membrane</keyword>
<feature type="transmembrane region" description="Helical" evidence="1">
    <location>
        <begin position="108"/>
        <end position="126"/>
    </location>
</feature>
<protein>
    <submittedName>
        <fullName evidence="2">Uncharacterized protein</fullName>
    </submittedName>
</protein>
<evidence type="ECO:0000313" key="4">
    <source>
        <dbReference type="Proteomes" id="UP000663855"/>
    </source>
</evidence>
<dbReference type="Proteomes" id="UP000663855">
    <property type="component" value="Unassembled WGS sequence"/>
</dbReference>
<feature type="transmembrane region" description="Helical" evidence="1">
    <location>
        <begin position="281"/>
        <end position="304"/>
    </location>
</feature>
<name>A0A814UKV2_9BILA</name>
<dbReference type="EMBL" id="CAJOBH010223305">
    <property type="protein sequence ID" value="CAF5037731.1"/>
    <property type="molecule type" value="Genomic_DNA"/>
</dbReference>
<keyword evidence="1" id="KW-0812">Transmembrane</keyword>
<evidence type="ECO:0000313" key="3">
    <source>
        <dbReference type="EMBL" id="CAF5037731.1"/>
    </source>
</evidence>
<evidence type="ECO:0000256" key="1">
    <source>
        <dbReference type="SAM" id="Phobius"/>
    </source>
</evidence>
<gene>
    <name evidence="3" type="ORF">BYL167_LOCUS56579</name>
    <name evidence="2" type="ORF">CJN711_LOCUS10888</name>
</gene>
<proteinExistence type="predicted"/>
<accession>A0A814UKV2</accession>
<keyword evidence="1" id="KW-1133">Transmembrane helix</keyword>
<feature type="transmembrane region" description="Helical" evidence="1">
    <location>
        <begin position="60"/>
        <end position="76"/>
    </location>
</feature>
<feature type="transmembrane region" description="Helical" evidence="1">
    <location>
        <begin position="83"/>
        <end position="102"/>
    </location>
</feature>
<sequence length="306" mass="35522">MSLPVLFYQVPSFDEKYVVYRSNLAVLAKLKSSLINNYCNLSLPPSLYINTNVDFYRGKHSLMFYTSTLILLVYLWHRTVRLIPCLFLIIILSILTFSTNFLLYSDNIIIIADNVNIFLIFTMIALELSTSPTVTSPIGQIADNHIAEMEIAEFLRSAFRLCGFRQRAYLPWHRTVRLIPCLFLIIILPILTFSTDLLLYSDNIIIIADNVNIFLIFTMIALELCMPHICDDPLLWLCLAIYDTPAHYRDTDILEKNNKVKWIYERIKNMKSFWNIQEEKLFITAIVLPIIASITLIMNINGFIMK</sequence>
<evidence type="ECO:0000313" key="2">
    <source>
        <dbReference type="EMBL" id="CAF1178506.1"/>
    </source>
</evidence>
<feature type="transmembrane region" description="Helical" evidence="1">
    <location>
        <begin position="175"/>
        <end position="192"/>
    </location>
</feature>
<dbReference type="EMBL" id="CAJNOV010004520">
    <property type="protein sequence ID" value="CAF1178506.1"/>
    <property type="molecule type" value="Genomic_DNA"/>
</dbReference>
<reference evidence="2" key="1">
    <citation type="submission" date="2021-02" db="EMBL/GenBank/DDBJ databases">
        <authorList>
            <person name="Nowell W R."/>
        </authorList>
    </citation>
    <scope>NUCLEOTIDE SEQUENCE</scope>
</reference>
<dbReference type="Proteomes" id="UP000681967">
    <property type="component" value="Unassembled WGS sequence"/>
</dbReference>
<organism evidence="2 4">
    <name type="scientific">Rotaria magnacalcarata</name>
    <dbReference type="NCBI Taxonomy" id="392030"/>
    <lineage>
        <taxon>Eukaryota</taxon>
        <taxon>Metazoa</taxon>
        <taxon>Spiralia</taxon>
        <taxon>Gnathifera</taxon>
        <taxon>Rotifera</taxon>
        <taxon>Eurotatoria</taxon>
        <taxon>Bdelloidea</taxon>
        <taxon>Philodinida</taxon>
        <taxon>Philodinidae</taxon>
        <taxon>Rotaria</taxon>
    </lineage>
</organism>
<dbReference type="AlphaFoldDB" id="A0A814UKV2"/>
<comment type="caution">
    <text evidence="2">The sequence shown here is derived from an EMBL/GenBank/DDBJ whole genome shotgun (WGS) entry which is preliminary data.</text>
</comment>
<feature type="transmembrane region" description="Helical" evidence="1">
    <location>
        <begin position="204"/>
        <end position="225"/>
    </location>
</feature>